<evidence type="ECO:0000256" key="13">
    <source>
        <dbReference type="PROSITE-ProRule" id="PRU00221"/>
    </source>
</evidence>
<dbReference type="InterPro" id="IPR019775">
    <property type="entry name" value="WD40_repeat_CS"/>
</dbReference>
<dbReference type="PROSITE" id="PS50213">
    <property type="entry name" value="FAS1"/>
    <property type="match status" value="1"/>
</dbReference>
<keyword evidence="11 14" id="KW-0472">Membrane</keyword>
<evidence type="ECO:0000256" key="4">
    <source>
        <dbReference type="ARBA" id="ARBA00022574"/>
    </source>
</evidence>
<dbReference type="PANTHER" id="PTHR12646">
    <property type="entry name" value="NOT56 - RELATED"/>
    <property type="match status" value="1"/>
</dbReference>
<feature type="transmembrane region" description="Helical" evidence="14">
    <location>
        <begin position="153"/>
        <end position="173"/>
    </location>
</feature>
<sequence>MVTDHRVYDYGAIRGEQGPLVYPAGHVWLYAAVGRYAGGSILAAQKLFGLLYVLDAFVVARIYAGALAKDAFPPVLLAVLALSKRAHSVFALRLFNDGPVALLSHASVLAFMRGHDNLACVVFSLAVSVKMNALLYAPAVYLVLAARRGHRGAWLRIVLLCGGVQVLVAWPFLTTDPTGYVANAFNLGRGFKHYWSVNFKWVPCEARLPEHVTALADCDGPFSSSTFKVASLAAHALALVALAERCWLRRRGGFVGFFASPQKRGPFSPAAAARALLACNFVGVACARSLHFQFCVWYANTLPFLLATTKLPLAAKAALLVAVEAAWNPWGGSETSSPASSLLLTAAHAAILAALLAAAPGDKGAAKTECNAMAALTESPAGPWTPFAKATAPRQCCDVQWCGDTVIAATYDYIEDEGLRRGGLCALAVGGDGALAVRSTLELRGGYAVAVEPGTAQLACATADGRVALAAVGDDGALSLSFASEPRGHLFTSVEWCGDGELTVAEGDSGAVSLWRRAGDGVVEERRWAAHDYGPGCPAEVWCATRGAGLVYSGADDGTLKAWDPRTPGPSRAASLRHDAGVTSVLALEGGGVATGSYDEHLRLWDLRRPRAAVAAVRLGGGVYALRGDGPGAFLAACMDAGVHRVVTSDGGALADAGAYAHHGSLAYGAARHAATRVVASCSFYDREVHLWRDGSFEQTMLTLKTVGTAQEMQFRQATDALRACDDYEATLSAAQLALHRLCADPLLFASTRASVPGAGAAKLMAALGYRSAGGARFVFEGAKSPVVLRRLALATKALDAYRADERARRATAKFAALPAEPSPGASGTTTLRVMPANERRRYEADDTFAKALAWIRVVVDDPDLGCDQVAVEFPKKRLAEDDGGRTLQALGLWPSATLRVGPEPAPPLPPPPPRGLRLGGKPKPSDLFRRATFNMQKLALALALAPAAAFVPSAAPKAALKMDATIQQTLASMQGPEVFWGSDGVLEGHEEDEVKGYDNFDVLAGAMQAQGVNLDGGQYTLLAPSNSAIEKHNKEVGTPIDANILKYHVINGAVAMSGLTVDQPTLNGGTLTAYRKFRKNWLDGAIIGLSSEGASKSSSWPADVACDNGVIHAIDTVLVPGAYDGPR</sequence>
<dbReference type="Proteomes" id="UP000002729">
    <property type="component" value="Unassembled WGS sequence"/>
</dbReference>
<keyword evidence="7 14" id="KW-0812">Transmembrane</keyword>
<evidence type="ECO:0000256" key="5">
    <source>
        <dbReference type="ARBA" id="ARBA00022676"/>
    </source>
</evidence>
<dbReference type="OrthoDB" id="20028at2759"/>
<dbReference type="KEGG" id="aaf:AURANDRAFT_66715"/>
<dbReference type="InterPro" id="IPR007873">
    <property type="entry name" value="Glycosyltransferase_ALG3"/>
</dbReference>
<comment type="catalytic activity">
    <reaction evidence="12">
        <text>an alpha-D-Man-(1-&gt;2)-alpha-D-Man-(1-&gt;2)-alpha-D-Man-(1-&gt;3)-[alpha-D-Man-(1-&gt;6)]-beta-D-Man-(1-&gt;4)-beta-D-GlcNAc-(1-&gt;4)-alpha-D-GlcNAc-diphospho-di-trans,poly-cis-dolichol + a di-trans,poly-cis-dolichyl beta-D-mannosyl phosphate = an alpha-D-Man-(1-&gt;2)-alpha-D-Man-(1-&gt;2)-alpha-D-Man-(1-&gt;3)-[alpha-D-Man-(1-&gt;3)-alpha-D-Man-(1-&gt;6)]-beta-D-Man-(1-&gt;4)-beta-D-GlcNAc-(1-&gt;4)-alpha-D-GlcNAc-diphospho-di-trans,poly-cis-dolichol + a di-trans,poly-cis-dolichyl phosphate + H(+)</text>
        <dbReference type="Rhea" id="RHEA:29527"/>
        <dbReference type="Rhea" id="RHEA-COMP:19498"/>
        <dbReference type="Rhea" id="RHEA-COMP:19501"/>
        <dbReference type="Rhea" id="RHEA-COMP:19516"/>
        <dbReference type="Rhea" id="RHEA-COMP:19517"/>
        <dbReference type="ChEBI" id="CHEBI:15378"/>
        <dbReference type="ChEBI" id="CHEBI:57683"/>
        <dbReference type="ChEBI" id="CHEBI:58211"/>
        <dbReference type="ChEBI" id="CHEBI:132515"/>
        <dbReference type="ChEBI" id="CHEBI:132516"/>
        <dbReference type="EC" id="2.4.1.258"/>
    </reaction>
    <physiologicalReaction direction="left-to-right" evidence="12">
        <dbReference type="Rhea" id="RHEA:29528"/>
    </physiologicalReaction>
</comment>
<dbReference type="GO" id="GO:0052925">
    <property type="term" value="F:dol-P-Man:Man(5)GlcNAc(2)-PP-Dol alpha-1,3-mannosyltransferase activity"/>
    <property type="evidence" value="ECO:0007669"/>
    <property type="project" value="UniProtKB-EC"/>
</dbReference>
<proteinExistence type="predicted"/>
<dbReference type="InterPro" id="IPR036322">
    <property type="entry name" value="WD40_repeat_dom_sf"/>
</dbReference>
<dbReference type="InterPro" id="IPR001680">
    <property type="entry name" value="WD40_rpt"/>
</dbReference>
<dbReference type="EMBL" id="GL833144">
    <property type="protein sequence ID" value="EGB05070.1"/>
    <property type="molecule type" value="Genomic_DNA"/>
</dbReference>
<evidence type="ECO:0000256" key="6">
    <source>
        <dbReference type="ARBA" id="ARBA00022679"/>
    </source>
</evidence>
<evidence type="ECO:0000256" key="2">
    <source>
        <dbReference type="ARBA" id="ARBA00004922"/>
    </source>
</evidence>
<gene>
    <name evidence="16" type="ORF">AURANDRAFT_66715</name>
</gene>
<accession>F0YIJ2</accession>
<dbReference type="InterPro" id="IPR029071">
    <property type="entry name" value="Ubiquitin-like_domsf"/>
</dbReference>
<feature type="repeat" description="WD" evidence="13">
    <location>
        <begin position="593"/>
        <end position="615"/>
    </location>
</feature>
<dbReference type="PANTHER" id="PTHR12646:SF0">
    <property type="entry name" value="DOL-P-MAN:MAN(5)GLCNAC(2)-PP-DOL ALPHA-1,3-MANNOSYLTRANSFERASE"/>
    <property type="match status" value="1"/>
</dbReference>
<evidence type="ECO:0000256" key="14">
    <source>
        <dbReference type="SAM" id="Phobius"/>
    </source>
</evidence>
<comment type="pathway">
    <text evidence="2">Protein modification; protein glycosylation.</text>
</comment>
<dbReference type="SUPFAM" id="SSF82153">
    <property type="entry name" value="FAS1 domain"/>
    <property type="match status" value="1"/>
</dbReference>
<dbReference type="GeneID" id="20225915"/>
<feature type="transmembrane region" description="Helical" evidence="14">
    <location>
        <begin position="121"/>
        <end position="146"/>
    </location>
</feature>
<keyword evidence="5" id="KW-0328">Glycosyltransferase</keyword>
<dbReference type="GO" id="GO:0005789">
    <property type="term" value="C:endoplasmic reticulum membrane"/>
    <property type="evidence" value="ECO:0007669"/>
    <property type="project" value="UniProtKB-SubCell"/>
</dbReference>
<dbReference type="eggNOG" id="KOG2762">
    <property type="taxonomic scope" value="Eukaryota"/>
</dbReference>
<evidence type="ECO:0000256" key="8">
    <source>
        <dbReference type="ARBA" id="ARBA00022737"/>
    </source>
</evidence>
<protein>
    <recommendedName>
        <fullName evidence="3">dolichyl-P-Man:Man5GlcNAc2-PP-dolichol alpha-1,3-mannosyltransferase</fullName>
        <ecNumber evidence="3">2.4.1.258</ecNumber>
    </recommendedName>
</protein>
<dbReference type="CDD" id="cd01767">
    <property type="entry name" value="UBX"/>
    <property type="match status" value="1"/>
</dbReference>
<dbReference type="RefSeq" id="XP_009040199.1">
    <property type="nucleotide sequence ID" value="XM_009041951.1"/>
</dbReference>
<dbReference type="eggNOG" id="KOG0280">
    <property type="taxonomic scope" value="Eukaryota"/>
</dbReference>
<dbReference type="Gene3D" id="2.130.10.10">
    <property type="entry name" value="YVTN repeat-like/Quinoprotein amine dehydrogenase"/>
    <property type="match status" value="1"/>
</dbReference>
<evidence type="ECO:0000313" key="16">
    <source>
        <dbReference type="EMBL" id="EGB05070.1"/>
    </source>
</evidence>
<keyword evidence="8" id="KW-0677">Repeat</keyword>
<dbReference type="Gene3D" id="3.10.20.90">
    <property type="entry name" value="Phosphatidylinositol 3-kinase Catalytic Subunit, Chain A, domain 1"/>
    <property type="match status" value="1"/>
</dbReference>
<dbReference type="PROSITE" id="PS50082">
    <property type="entry name" value="WD_REPEATS_2"/>
    <property type="match status" value="1"/>
</dbReference>
<feature type="domain" description="FAS1" evidence="15">
    <location>
        <begin position="988"/>
        <end position="1119"/>
    </location>
</feature>
<feature type="transmembrane region" description="Helical" evidence="14">
    <location>
        <begin position="20"/>
        <end position="38"/>
    </location>
</feature>
<feature type="transmembrane region" description="Helical" evidence="14">
    <location>
        <begin position="50"/>
        <end position="68"/>
    </location>
</feature>
<dbReference type="SUPFAM" id="SSF50978">
    <property type="entry name" value="WD40 repeat-like"/>
    <property type="match status" value="1"/>
</dbReference>
<keyword evidence="6" id="KW-0808">Transferase</keyword>
<evidence type="ECO:0000256" key="11">
    <source>
        <dbReference type="ARBA" id="ARBA00023136"/>
    </source>
</evidence>
<evidence type="ECO:0000256" key="1">
    <source>
        <dbReference type="ARBA" id="ARBA00004477"/>
    </source>
</evidence>
<evidence type="ECO:0000256" key="10">
    <source>
        <dbReference type="ARBA" id="ARBA00022989"/>
    </source>
</evidence>
<keyword evidence="17" id="KW-1185">Reference proteome</keyword>
<evidence type="ECO:0000256" key="9">
    <source>
        <dbReference type="ARBA" id="ARBA00022824"/>
    </source>
</evidence>
<dbReference type="AlphaFoldDB" id="F0YIJ2"/>
<name>F0YIJ2_AURAN</name>
<dbReference type="Gene3D" id="2.30.180.10">
    <property type="entry name" value="FAS1 domain"/>
    <property type="match status" value="1"/>
</dbReference>
<reference evidence="16 17" key="1">
    <citation type="journal article" date="2011" name="Proc. Natl. Acad. Sci. U.S.A.">
        <title>Niche of harmful alga Aureococcus anophagefferens revealed through ecogenomics.</title>
        <authorList>
            <person name="Gobler C.J."/>
            <person name="Berry D.L."/>
            <person name="Dyhrman S.T."/>
            <person name="Wilhelm S.W."/>
            <person name="Salamov A."/>
            <person name="Lobanov A.V."/>
            <person name="Zhang Y."/>
            <person name="Collier J.L."/>
            <person name="Wurch L.L."/>
            <person name="Kustka A.B."/>
            <person name="Dill B.D."/>
            <person name="Shah M."/>
            <person name="VerBerkmoes N.C."/>
            <person name="Kuo A."/>
            <person name="Terry A."/>
            <person name="Pangilinan J."/>
            <person name="Lindquist E.A."/>
            <person name="Lucas S."/>
            <person name="Paulsen I.T."/>
            <person name="Hattenrath-Lehmann T.K."/>
            <person name="Talmage S.C."/>
            <person name="Walker E.A."/>
            <person name="Koch F."/>
            <person name="Burson A.M."/>
            <person name="Marcoval M.A."/>
            <person name="Tang Y.Z."/>
            <person name="Lecleir G.R."/>
            <person name="Coyne K.J."/>
            <person name="Berg G.M."/>
            <person name="Bertrand E.M."/>
            <person name="Saito M.A."/>
            <person name="Gladyshev V.N."/>
            <person name="Grigoriev I.V."/>
        </authorList>
    </citation>
    <scope>NUCLEOTIDE SEQUENCE [LARGE SCALE GENOMIC DNA]</scope>
    <source>
        <strain evidence="17">CCMP 1984</strain>
    </source>
</reference>
<evidence type="ECO:0000256" key="7">
    <source>
        <dbReference type="ARBA" id="ARBA00022692"/>
    </source>
</evidence>
<keyword evidence="10 14" id="KW-1133">Transmembrane helix</keyword>
<dbReference type="SMART" id="SM00320">
    <property type="entry name" value="WD40"/>
    <property type="match status" value="4"/>
</dbReference>
<organism evidence="17">
    <name type="scientific">Aureococcus anophagefferens</name>
    <name type="common">Harmful bloom alga</name>
    <dbReference type="NCBI Taxonomy" id="44056"/>
    <lineage>
        <taxon>Eukaryota</taxon>
        <taxon>Sar</taxon>
        <taxon>Stramenopiles</taxon>
        <taxon>Ochrophyta</taxon>
        <taxon>Pelagophyceae</taxon>
        <taxon>Pelagomonadales</taxon>
        <taxon>Pelagomonadaceae</taxon>
        <taxon>Aureococcus</taxon>
    </lineage>
</organism>
<dbReference type="InterPro" id="IPR015943">
    <property type="entry name" value="WD40/YVTN_repeat-like_dom_sf"/>
</dbReference>
<evidence type="ECO:0000256" key="12">
    <source>
        <dbReference type="ARBA" id="ARBA00049506"/>
    </source>
</evidence>
<dbReference type="Pfam" id="PF05208">
    <property type="entry name" value="ALG3"/>
    <property type="match status" value="1"/>
</dbReference>
<dbReference type="InterPro" id="IPR036378">
    <property type="entry name" value="FAS1_dom_sf"/>
</dbReference>
<dbReference type="SMART" id="SM00554">
    <property type="entry name" value="FAS1"/>
    <property type="match status" value="1"/>
</dbReference>
<dbReference type="EC" id="2.4.1.258" evidence="3"/>
<dbReference type="PROSITE" id="PS00678">
    <property type="entry name" value="WD_REPEATS_1"/>
    <property type="match status" value="1"/>
</dbReference>
<comment type="subcellular location">
    <subcellularLocation>
        <location evidence="1">Endoplasmic reticulum membrane</location>
        <topology evidence="1">Multi-pass membrane protein</topology>
    </subcellularLocation>
</comment>
<dbReference type="Pfam" id="PF02469">
    <property type="entry name" value="Fasciclin"/>
    <property type="match status" value="1"/>
</dbReference>
<keyword evidence="4 13" id="KW-0853">WD repeat</keyword>
<evidence type="ECO:0000259" key="15">
    <source>
        <dbReference type="PROSITE" id="PS50213"/>
    </source>
</evidence>
<dbReference type="SUPFAM" id="SSF54236">
    <property type="entry name" value="Ubiquitin-like"/>
    <property type="match status" value="1"/>
</dbReference>
<keyword evidence="9" id="KW-0256">Endoplasmic reticulum</keyword>
<evidence type="ECO:0000256" key="3">
    <source>
        <dbReference type="ARBA" id="ARBA00011964"/>
    </source>
</evidence>
<evidence type="ECO:0000313" key="17">
    <source>
        <dbReference type="Proteomes" id="UP000002729"/>
    </source>
</evidence>
<dbReference type="InterPro" id="IPR000782">
    <property type="entry name" value="FAS1_domain"/>
</dbReference>
<dbReference type="InParanoid" id="F0YIJ2"/>